<dbReference type="InterPro" id="IPR004342">
    <property type="entry name" value="EXS_C"/>
</dbReference>
<feature type="transmembrane region" description="Helical" evidence="7">
    <location>
        <begin position="699"/>
        <end position="721"/>
    </location>
</feature>
<dbReference type="GO" id="GO:0016036">
    <property type="term" value="P:cellular response to phosphate starvation"/>
    <property type="evidence" value="ECO:0007669"/>
    <property type="project" value="InterPro"/>
</dbReference>
<evidence type="ECO:0000256" key="4">
    <source>
        <dbReference type="ARBA" id="ARBA00022989"/>
    </source>
</evidence>
<comment type="similarity">
    <text evidence="2">Belongs to the SYG1 (TC 2.A.94) family.</text>
</comment>
<protein>
    <recommendedName>
        <fullName evidence="12">Phosphate transporter PHO1</fullName>
    </recommendedName>
</protein>
<dbReference type="AlphaFoldDB" id="A0A8T2Y2Y3"/>
<feature type="transmembrane region" description="Helical" evidence="7">
    <location>
        <begin position="467"/>
        <end position="491"/>
    </location>
</feature>
<feature type="transmembrane region" description="Helical" evidence="7">
    <location>
        <begin position="503"/>
        <end position="524"/>
    </location>
</feature>
<keyword evidence="4 7" id="KW-1133">Transmembrane helix</keyword>
<sequence>MVKFSKELEAQLIPEWKEAFVNYWQLKKQIKKIKLSQKSKQRQQVLDHEFGLSIFDPIRSLAKNISSKLFHSDTETEIIQARSKSMEDGDEEVLYQTELVQLFSEEDEVAVFFESLDGELNKVNQFYKNKESEFLERGEILNKQLETLLDLKRVLNEHRRKPNAGVLPLSCSSSPPRNSFCSESASESNETSADSQIDEIIAALEREGINSATRKKTKKGKPKMAMRIGIPAAAPTRTITAVTSMLWEDLVNNPKKELGAGDFINRKKIQCAEKMIRGAFVELYRGLGLLKTYRKMPCCCAYGTQNCILRLHMIILWCSYSLPLPNVYTKMYVARIWSSHVLFVVRLMDDVESIFTKHFANNDRKKAMKFLKPQQQKESHMVTFFVGLLTGCFVSLFSLYAILAHLAGIFKPNSERLYVETVYPVFSVFALLSFHLFMYGCNLFMWKGTRINYNFIFEFQPSTALKYRDAFLICTTFMTSVVAAMVIHLLLRASGFSPYHVDAIPGILLLIFIFVLICPFDIFYRPTRYCFIRIIRNIVCSPFYKVLMVDFFMADQLTSQIPLLRHMGSTTCYFLAGSFKTHRYETCKSGRLYRELAYVISFLPYYWRAMQCARRWFDESDLNHLANMGKYVSAMVAAGARITYGRQENHLWFGIVLVTSVFSTVYQLYWDFVKDWGLLNSKSKNLWLRDNLILKNKSIYYMSIVLNIVLRVAWVETVMGFRFNMVESRMLDFLLASLEVIRRGHWNFYRLENEHLNNVGKFRAVKAVPLPFRETDSDG</sequence>
<dbReference type="PROSITE" id="PS51382">
    <property type="entry name" value="SPX"/>
    <property type="match status" value="1"/>
</dbReference>
<evidence type="ECO:0000259" key="8">
    <source>
        <dbReference type="PROSITE" id="PS51380"/>
    </source>
</evidence>
<feature type="domain" description="SPX" evidence="9">
    <location>
        <begin position="2"/>
        <end position="322"/>
    </location>
</feature>
<dbReference type="InterPro" id="IPR004331">
    <property type="entry name" value="SPX_dom"/>
</dbReference>
<dbReference type="Pfam" id="PF03124">
    <property type="entry name" value="EXS"/>
    <property type="match status" value="1"/>
</dbReference>
<dbReference type="Proteomes" id="UP000807159">
    <property type="component" value="Chromosome 9"/>
</dbReference>
<evidence type="ECO:0000256" key="7">
    <source>
        <dbReference type="SAM" id="Phobius"/>
    </source>
</evidence>
<gene>
    <name evidence="10" type="ORF">H0E87_018104</name>
</gene>
<comment type="caution">
    <text evidence="10">The sequence shown here is derived from an EMBL/GenBank/DDBJ whole genome shotgun (WGS) entry which is preliminary data.</text>
</comment>
<feature type="transmembrane region" description="Helical" evidence="7">
    <location>
        <begin position="423"/>
        <end position="446"/>
    </location>
</feature>
<feature type="region of interest" description="Disordered" evidence="6">
    <location>
        <begin position="166"/>
        <end position="195"/>
    </location>
</feature>
<evidence type="ECO:0000256" key="6">
    <source>
        <dbReference type="SAM" id="MobiDB-lite"/>
    </source>
</evidence>
<dbReference type="PANTHER" id="PTHR48477:SF1">
    <property type="entry name" value="PHOSPHATE TRANSPORTER PHO1"/>
    <property type="match status" value="1"/>
</dbReference>
<dbReference type="GO" id="GO:0016020">
    <property type="term" value="C:membrane"/>
    <property type="evidence" value="ECO:0007669"/>
    <property type="project" value="UniProtKB-SubCell"/>
</dbReference>
<evidence type="ECO:0000256" key="1">
    <source>
        <dbReference type="ARBA" id="ARBA00004141"/>
    </source>
</evidence>
<comment type="subcellular location">
    <subcellularLocation>
        <location evidence="1">Membrane</location>
        <topology evidence="1">Multi-pass membrane protein</topology>
    </subcellularLocation>
</comment>
<dbReference type="EMBL" id="JACEGQ020000009">
    <property type="protein sequence ID" value="KAH8499489.1"/>
    <property type="molecule type" value="Genomic_DNA"/>
</dbReference>
<proteinExistence type="inferred from homology"/>
<keyword evidence="3 7" id="KW-0812">Transmembrane</keyword>
<dbReference type="PROSITE" id="PS51380">
    <property type="entry name" value="EXS"/>
    <property type="match status" value="1"/>
</dbReference>
<reference evidence="10" key="1">
    <citation type="journal article" date="2021" name="J. Hered.">
        <title>Genome Assembly of Salicaceae Populus deltoides (Eastern Cottonwood) I-69 Based on Nanopore Sequencing and Hi-C Technologies.</title>
        <authorList>
            <person name="Bai S."/>
            <person name="Wu H."/>
            <person name="Zhang J."/>
            <person name="Pan Z."/>
            <person name="Zhao W."/>
            <person name="Li Z."/>
            <person name="Tong C."/>
        </authorList>
    </citation>
    <scope>NUCLEOTIDE SEQUENCE</scope>
    <source>
        <tissue evidence="10">Leaf</tissue>
    </source>
</reference>
<evidence type="ECO:0000313" key="11">
    <source>
        <dbReference type="Proteomes" id="UP000807159"/>
    </source>
</evidence>
<keyword evidence="5 7" id="KW-0472">Membrane</keyword>
<dbReference type="PANTHER" id="PTHR48477">
    <property type="entry name" value="PHOSPHATE TRANSPORTER PHO1"/>
    <property type="match status" value="1"/>
</dbReference>
<evidence type="ECO:0000256" key="5">
    <source>
        <dbReference type="ARBA" id="ARBA00023136"/>
    </source>
</evidence>
<evidence type="ECO:0000313" key="10">
    <source>
        <dbReference type="EMBL" id="KAH8499489.1"/>
    </source>
</evidence>
<evidence type="ECO:0000256" key="3">
    <source>
        <dbReference type="ARBA" id="ARBA00022692"/>
    </source>
</evidence>
<dbReference type="Pfam" id="PF03105">
    <property type="entry name" value="SPX"/>
    <property type="match status" value="1"/>
</dbReference>
<keyword evidence="11" id="KW-1185">Reference proteome</keyword>
<organism evidence="10 11">
    <name type="scientific">Populus deltoides</name>
    <name type="common">Eastern poplar</name>
    <name type="synonym">Eastern cottonwood</name>
    <dbReference type="NCBI Taxonomy" id="3696"/>
    <lineage>
        <taxon>Eukaryota</taxon>
        <taxon>Viridiplantae</taxon>
        <taxon>Streptophyta</taxon>
        <taxon>Embryophyta</taxon>
        <taxon>Tracheophyta</taxon>
        <taxon>Spermatophyta</taxon>
        <taxon>Magnoliopsida</taxon>
        <taxon>eudicotyledons</taxon>
        <taxon>Gunneridae</taxon>
        <taxon>Pentapetalae</taxon>
        <taxon>rosids</taxon>
        <taxon>fabids</taxon>
        <taxon>Malpighiales</taxon>
        <taxon>Salicaceae</taxon>
        <taxon>Saliceae</taxon>
        <taxon>Populus</taxon>
    </lineage>
</organism>
<dbReference type="InterPro" id="IPR052486">
    <property type="entry name" value="PHO1"/>
</dbReference>
<feature type="transmembrane region" description="Helical" evidence="7">
    <location>
        <begin position="382"/>
        <end position="403"/>
    </location>
</feature>
<name>A0A8T2Y2Y3_POPDE</name>
<feature type="transmembrane region" description="Helical" evidence="7">
    <location>
        <begin position="651"/>
        <end position="670"/>
    </location>
</feature>
<accession>A0A8T2Y2Y3</accession>
<evidence type="ECO:0008006" key="12">
    <source>
        <dbReference type="Google" id="ProtNLM"/>
    </source>
</evidence>
<evidence type="ECO:0000259" key="9">
    <source>
        <dbReference type="PROSITE" id="PS51382"/>
    </source>
</evidence>
<feature type="domain" description="EXS" evidence="8">
    <location>
        <begin position="588"/>
        <end position="779"/>
    </location>
</feature>
<feature type="compositionally biased region" description="Low complexity" evidence="6">
    <location>
        <begin position="182"/>
        <end position="195"/>
    </location>
</feature>
<feature type="compositionally biased region" description="Polar residues" evidence="6">
    <location>
        <begin position="170"/>
        <end position="181"/>
    </location>
</feature>
<evidence type="ECO:0000256" key="2">
    <source>
        <dbReference type="ARBA" id="ARBA00009665"/>
    </source>
</evidence>